<proteinExistence type="predicted"/>
<accession>A0ABT6FFV7</accession>
<evidence type="ECO:0000313" key="1">
    <source>
        <dbReference type="EMBL" id="MDG3006453.1"/>
    </source>
</evidence>
<sequence length="282" mass="31205">MLPTWDQIQRSAYERWERRGGVHGADQDDWVAAEMDLAFQLNYRPAAEYPLASAEPVLVGARPQPGCRFCERGAPRAKFTGPRPIVPEVVAATTLRTGEICDECHEQFEGSIDVDFARFWRSLLEAEVGGPPPATVSIGAYKALVRMAVAIMPARELQHFADTLEWVGNPDHDFDSSLFGGTGCLVYRTHAASEVPWVSLSRRTDPDAPLPYAVFVLVAGANVVEIAPPLCSRDQDQDEAVLRLPARSFTTGFGGDARSATRRLLPLERSERPRRRGMRLFA</sequence>
<gene>
    <name evidence="1" type="ORF">PZE19_22000</name>
</gene>
<dbReference type="EMBL" id="JARRAG010000002">
    <property type="protein sequence ID" value="MDG3006453.1"/>
    <property type="molecule type" value="Genomic_DNA"/>
</dbReference>
<comment type="caution">
    <text evidence="1">The sequence shown here is derived from an EMBL/GenBank/DDBJ whole genome shotgun (WGS) entry which is preliminary data.</text>
</comment>
<reference evidence="1 2" key="1">
    <citation type="submission" date="2023-03" db="EMBL/GenBank/DDBJ databases">
        <title>Paludisphaera mucosa sp. nov. a novel planctomycete from northern fen.</title>
        <authorList>
            <person name="Ivanova A."/>
        </authorList>
    </citation>
    <scope>NUCLEOTIDE SEQUENCE [LARGE SCALE GENOMIC DNA]</scope>
    <source>
        <strain evidence="1 2">Pla2</strain>
    </source>
</reference>
<dbReference type="RefSeq" id="WP_277862750.1">
    <property type="nucleotide sequence ID" value="NZ_JARRAG010000002.1"/>
</dbReference>
<keyword evidence="2" id="KW-1185">Reference proteome</keyword>
<dbReference type="InterPro" id="IPR021327">
    <property type="entry name" value="DUF2934"/>
</dbReference>
<dbReference type="Pfam" id="PF11154">
    <property type="entry name" value="DUF2934"/>
    <property type="match status" value="1"/>
</dbReference>
<organism evidence="1 2">
    <name type="scientific">Paludisphaera mucosa</name>
    <dbReference type="NCBI Taxonomy" id="3030827"/>
    <lineage>
        <taxon>Bacteria</taxon>
        <taxon>Pseudomonadati</taxon>
        <taxon>Planctomycetota</taxon>
        <taxon>Planctomycetia</taxon>
        <taxon>Isosphaerales</taxon>
        <taxon>Isosphaeraceae</taxon>
        <taxon>Paludisphaera</taxon>
    </lineage>
</organism>
<name>A0ABT6FFV7_9BACT</name>
<protein>
    <submittedName>
        <fullName evidence="1">DUF2934 domain-containing protein</fullName>
    </submittedName>
</protein>
<dbReference type="Proteomes" id="UP001216907">
    <property type="component" value="Unassembled WGS sequence"/>
</dbReference>
<evidence type="ECO:0000313" key="2">
    <source>
        <dbReference type="Proteomes" id="UP001216907"/>
    </source>
</evidence>